<dbReference type="Gene3D" id="2.60.120.1440">
    <property type="match status" value="1"/>
</dbReference>
<reference evidence="5" key="1">
    <citation type="submission" date="2016-10" db="EMBL/GenBank/DDBJ databases">
        <authorList>
            <person name="Varghese N."/>
            <person name="Submissions S."/>
        </authorList>
    </citation>
    <scope>NUCLEOTIDE SEQUENCE [LARGE SCALE GENOMIC DNA]</scope>
    <source>
        <strain evidence="5">DSM 17724</strain>
    </source>
</reference>
<keyword evidence="1" id="KW-0812">Transmembrane</keyword>
<evidence type="ECO:0000256" key="1">
    <source>
        <dbReference type="SAM" id="Phobius"/>
    </source>
</evidence>
<dbReference type="Pfam" id="PF04773">
    <property type="entry name" value="FecR"/>
    <property type="match status" value="1"/>
</dbReference>
<keyword evidence="1" id="KW-1133">Transmembrane helix</keyword>
<name>A0A1I0QI33_9FLAO</name>
<dbReference type="RefSeq" id="WP_089791866.1">
    <property type="nucleotide sequence ID" value="NZ_FOIU01000001.1"/>
</dbReference>
<feature type="domain" description="Protein FecR C-terminal" evidence="3">
    <location>
        <begin position="211"/>
        <end position="276"/>
    </location>
</feature>
<dbReference type="Gene3D" id="3.55.50.30">
    <property type="match status" value="1"/>
</dbReference>
<dbReference type="Pfam" id="PF16344">
    <property type="entry name" value="FecR_C"/>
    <property type="match status" value="1"/>
</dbReference>
<evidence type="ECO:0000313" key="5">
    <source>
        <dbReference type="Proteomes" id="UP000199469"/>
    </source>
</evidence>
<dbReference type="PIRSF" id="PIRSF018266">
    <property type="entry name" value="FecR"/>
    <property type="match status" value="1"/>
</dbReference>
<keyword evidence="5" id="KW-1185">Reference proteome</keyword>
<proteinExistence type="predicted"/>
<gene>
    <name evidence="4" type="ORF">SAMN05421841_1935</name>
</gene>
<evidence type="ECO:0000259" key="3">
    <source>
        <dbReference type="Pfam" id="PF16344"/>
    </source>
</evidence>
<protein>
    <submittedName>
        <fullName evidence="4">FecR family protein</fullName>
    </submittedName>
</protein>
<dbReference type="OrthoDB" id="1097132at2"/>
<dbReference type="PANTHER" id="PTHR30273:SF2">
    <property type="entry name" value="PROTEIN FECR"/>
    <property type="match status" value="1"/>
</dbReference>
<sequence length="278" mass="32516">MKDYQKHFEKVWKTVSEEKQEMDAATDSRIWRRIEGTIRRYHQRKYSWMAVAAILVPLFGMLFFYKDFDLKLKETKNTFPTLVLQTNEASKTFRLSDNSVITLEPYSKLSIDEDFGKKYRNVKFQGKGFFSIAKDKSKPFIVEARDFNVEVLGTKFLVDEKSEEKKVQLLEGKVKIDHNGKLTYLLPNENWSSSPTKSDFHYYAVNAMRSFTFENTTFEDAVSEIENTYGTKITYPKKFAKNEVSGSFSGNLKEILAIINYPFNLKTVFKNENEITLY</sequence>
<organism evidence="4 5">
    <name type="scientific">Chryseobacterium wanjuense</name>
    <dbReference type="NCBI Taxonomy" id="356305"/>
    <lineage>
        <taxon>Bacteria</taxon>
        <taxon>Pseudomonadati</taxon>
        <taxon>Bacteroidota</taxon>
        <taxon>Flavobacteriia</taxon>
        <taxon>Flavobacteriales</taxon>
        <taxon>Weeksellaceae</taxon>
        <taxon>Chryseobacterium group</taxon>
        <taxon>Chryseobacterium</taxon>
    </lineage>
</organism>
<accession>A0A1I0QI33</accession>
<keyword evidence="1" id="KW-0472">Membrane</keyword>
<dbReference type="EMBL" id="FOIU01000001">
    <property type="protein sequence ID" value="SEW26824.1"/>
    <property type="molecule type" value="Genomic_DNA"/>
</dbReference>
<evidence type="ECO:0000259" key="2">
    <source>
        <dbReference type="Pfam" id="PF04773"/>
    </source>
</evidence>
<evidence type="ECO:0000313" key="4">
    <source>
        <dbReference type="EMBL" id="SEW26824.1"/>
    </source>
</evidence>
<dbReference type="InterPro" id="IPR012373">
    <property type="entry name" value="Ferrdict_sens_TM"/>
</dbReference>
<dbReference type="STRING" id="356305.SAMN05421841_1935"/>
<dbReference type="InterPro" id="IPR032508">
    <property type="entry name" value="FecR_C"/>
</dbReference>
<dbReference type="InterPro" id="IPR006860">
    <property type="entry name" value="FecR"/>
</dbReference>
<dbReference type="PANTHER" id="PTHR30273">
    <property type="entry name" value="PERIPLASMIC SIGNAL SENSOR AND SIGMA FACTOR ACTIVATOR FECR-RELATED"/>
    <property type="match status" value="1"/>
</dbReference>
<feature type="domain" description="FecR protein" evidence="2">
    <location>
        <begin position="86"/>
        <end position="175"/>
    </location>
</feature>
<feature type="transmembrane region" description="Helical" evidence="1">
    <location>
        <begin position="46"/>
        <end position="65"/>
    </location>
</feature>
<dbReference type="AlphaFoldDB" id="A0A1I0QI33"/>
<dbReference type="GO" id="GO:0016989">
    <property type="term" value="F:sigma factor antagonist activity"/>
    <property type="evidence" value="ECO:0007669"/>
    <property type="project" value="TreeGrafter"/>
</dbReference>
<dbReference type="Proteomes" id="UP000199469">
    <property type="component" value="Unassembled WGS sequence"/>
</dbReference>